<dbReference type="Proteomes" id="UP000002411">
    <property type="component" value="Chromosome"/>
</dbReference>
<proteinExistence type="predicted"/>
<name>A5MZ00_CLOK5</name>
<dbReference type="AlphaFoldDB" id="A5MZ00"/>
<protein>
    <submittedName>
        <fullName evidence="1">Uncharacterized protein</fullName>
    </submittedName>
</protein>
<keyword evidence="2" id="KW-1185">Reference proteome</keyword>
<dbReference type="HOGENOM" id="CLU_2971344_0_0_9"/>
<dbReference type="RefSeq" id="WP_012102422.1">
    <property type="nucleotide sequence ID" value="NC_009706.1"/>
</dbReference>
<dbReference type="STRING" id="431943.CKL_2084"/>
<accession>A5MZ00</accession>
<dbReference type="KEGG" id="ckl:CKL_2084"/>
<sequence>MIGISSVINKIKLVNTHNKKVKKISDLNDRLLNQNIIDSDTFKIDRLKTQLRNSQAEE</sequence>
<gene>
    <name evidence="1" type="ordered locus">CKL_2084</name>
</gene>
<reference evidence="1 2" key="1">
    <citation type="journal article" date="2008" name="Proc. Natl. Acad. Sci. U.S.A.">
        <title>The genome of Clostridium kluyveri, a strict anaerobe with unique metabolic features.</title>
        <authorList>
            <person name="Seedorf H."/>
            <person name="Fricke W.F."/>
            <person name="Veith B."/>
            <person name="Brueggemann H."/>
            <person name="Liesegang H."/>
            <person name="Strittmatter A."/>
            <person name="Miethke M."/>
            <person name="Buckel W."/>
            <person name="Hinderberger J."/>
            <person name="Li F."/>
            <person name="Hagemeier C."/>
            <person name="Thauer R.K."/>
            <person name="Gottschalk G."/>
        </authorList>
    </citation>
    <scope>NUCLEOTIDE SEQUENCE [LARGE SCALE GENOMIC DNA]</scope>
    <source>
        <strain evidence="2">ATCC 8527 / DSM 555 / NCIMB 10680</strain>
    </source>
</reference>
<dbReference type="EMBL" id="CP000673">
    <property type="protein sequence ID" value="EDK34096.1"/>
    <property type="molecule type" value="Genomic_DNA"/>
</dbReference>
<evidence type="ECO:0000313" key="1">
    <source>
        <dbReference type="EMBL" id="EDK34096.1"/>
    </source>
</evidence>
<organism evidence="1 2">
    <name type="scientific">Clostridium kluyveri (strain ATCC 8527 / DSM 555 / NBRC 12016 / NCIMB 10680 / K1)</name>
    <dbReference type="NCBI Taxonomy" id="431943"/>
    <lineage>
        <taxon>Bacteria</taxon>
        <taxon>Bacillati</taxon>
        <taxon>Bacillota</taxon>
        <taxon>Clostridia</taxon>
        <taxon>Eubacteriales</taxon>
        <taxon>Clostridiaceae</taxon>
        <taxon>Clostridium</taxon>
    </lineage>
</organism>
<evidence type="ECO:0000313" key="2">
    <source>
        <dbReference type="Proteomes" id="UP000002411"/>
    </source>
</evidence>